<dbReference type="InterPro" id="IPR019595">
    <property type="entry name" value="DUF2470"/>
</dbReference>
<dbReference type="RefSeq" id="XP_020428496.1">
    <property type="nucleotide sequence ID" value="XM_020580911.1"/>
</dbReference>
<dbReference type="Gene3D" id="3.20.180.10">
    <property type="entry name" value="PNP-oxidase-like"/>
    <property type="match status" value="1"/>
</dbReference>
<dbReference type="Pfam" id="PF10615">
    <property type="entry name" value="DUF2470"/>
    <property type="match status" value="1"/>
</dbReference>
<dbReference type="SUPFAM" id="SSF50475">
    <property type="entry name" value="FMN-binding split barrel"/>
    <property type="match status" value="1"/>
</dbReference>
<gene>
    <name evidence="4" type="ORF">PPL_10129</name>
</gene>
<keyword evidence="5" id="KW-1185">Reference proteome</keyword>
<evidence type="ECO:0000256" key="1">
    <source>
        <dbReference type="SAM" id="MobiDB-lite"/>
    </source>
</evidence>
<dbReference type="InterPro" id="IPR037119">
    <property type="entry name" value="Haem_oxidase_HugZ-like_sf"/>
</dbReference>
<dbReference type="Pfam" id="PF13883">
    <property type="entry name" value="CREG_beta-barrel"/>
    <property type="match status" value="1"/>
</dbReference>
<comment type="caution">
    <text evidence="4">The sequence shown here is derived from an EMBL/GenBank/DDBJ whole genome shotgun (WGS) entry which is preliminary data.</text>
</comment>
<dbReference type="GeneID" id="31365600"/>
<dbReference type="PANTHER" id="PTHR13343:SF17">
    <property type="entry name" value="CELLULAR REPRESSOR OF E1A-STIMULATED GENES, ISOFORM A"/>
    <property type="match status" value="1"/>
</dbReference>
<organism evidence="4 5">
    <name type="scientific">Heterostelium pallidum (strain ATCC 26659 / Pp 5 / PN500)</name>
    <name type="common">Cellular slime mold</name>
    <name type="synonym">Polysphondylium pallidum</name>
    <dbReference type="NCBI Taxonomy" id="670386"/>
    <lineage>
        <taxon>Eukaryota</taxon>
        <taxon>Amoebozoa</taxon>
        <taxon>Evosea</taxon>
        <taxon>Eumycetozoa</taxon>
        <taxon>Dictyostelia</taxon>
        <taxon>Acytosteliales</taxon>
        <taxon>Acytosteliaceae</taxon>
        <taxon>Heterostelium</taxon>
    </lineage>
</organism>
<dbReference type="Proteomes" id="UP000001396">
    <property type="component" value="Unassembled WGS sequence"/>
</dbReference>
<dbReference type="OMA" id="DSFGLNC"/>
<dbReference type="PANTHER" id="PTHR13343">
    <property type="entry name" value="CREG1 PROTEIN"/>
    <property type="match status" value="1"/>
</dbReference>
<evidence type="ECO:0000259" key="2">
    <source>
        <dbReference type="Pfam" id="PF10615"/>
    </source>
</evidence>
<evidence type="ECO:0008006" key="6">
    <source>
        <dbReference type="Google" id="ProtNLM"/>
    </source>
</evidence>
<dbReference type="Gene3D" id="2.30.110.10">
    <property type="entry name" value="Electron Transport, Fmn-binding Protein, Chain A"/>
    <property type="match status" value="1"/>
</dbReference>
<feature type="region of interest" description="Disordered" evidence="1">
    <location>
        <begin position="64"/>
        <end position="103"/>
    </location>
</feature>
<dbReference type="GO" id="GO:0005737">
    <property type="term" value="C:cytoplasm"/>
    <property type="evidence" value="ECO:0007669"/>
    <property type="project" value="UniProtKB-ARBA"/>
</dbReference>
<dbReference type="EMBL" id="ADBJ01000047">
    <property type="protein sequence ID" value="EFA76364.1"/>
    <property type="molecule type" value="Genomic_DNA"/>
</dbReference>
<sequence length="368" mass="41149">MHRISSLNRLVTKSYNHKALLYSNINIFSKSTRCFSTSDSNNSSNTLKDKVSGVDIKTKYVNNTAATTTAPPPPKGSTGDKYMDMYSGEVPKDENKNEGPSITPLSRSEFCKSLLMMRKSGTLSSVNMLAKMESEASSPVYGSIVPYGLLMNTGDSNNNNKLTPIIMLKKSDEHIKHFKHFSKVSLVVYPLTPVDRPPAAYALSRVNLSGRMSPVTDAAQRPAAKEAFLKKHPGAKRMVESSDNVFYRMDITDIYHYERKGTSRVSLADFEVATPDAVTIDSRDIIETLNNDHLEAIRLICEQYGDIRIDEAFVYFVDSAGLNAIAKRKSAEEWFDVRIPYDKPFKTAKECKVGLIETINDIKHKHLN</sequence>
<feature type="domain" description="DUF2470" evidence="2">
    <location>
        <begin position="283"/>
        <end position="357"/>
    </location>
</feature>
<reference evidence="4 5" key="1">
    <citation type="journal article" date="2011" name="Genome Res.">
        <title>Phylogeny-wide analysis of social amoeba genomes highlights ancient origins for complex intercellular communication.</title>
        <authorList>
            <person name="Heidel A.J."/>
            <person name="Lawal H.M."/>
            <person name="Felder M."/>
            <person name="Schilde C."/>
            <person name="Helps N.R."/>
            <person name="Tunggal B."/>
            <person name="Rivero F."/>
            <person name="John U."/>
            <person name="Schleicher M."/>
            <person name="Eichinger L."/>
            <person name="Platzer M."/>
            <person name="Noegel A.A."/>
            <person name="Schaap P."/>
            <person name="Gloeckner G."/>
        </authorList>
    </citation>
    <scope>NUCLEOTIDE SEQUENCE [LARGE SCALE GENOMIC DNA]</scope>
    <source>
        <strain evidence="5">ATCC 26659 / Pp 5 / PN500</strain>
    </source>
</reference>
<dbReference type="AlphaFoldDB" id="D3BQE4"/>
<dbReference type="InParanoid" id="D3BQE4"/>
<evidence type="ECO:0000313" key="4">
    <source>
        <dbReference type="EMBL" id="EFA76364.1"/>
    </source>
</evidence>
<name>D3BQE4_HETP5</name>
<protein>
    <recommendedName>
        <fullName evidence="6">DUF2470 domain-containing protein</fullName>
    </recommendedName>
</protein>
<dbReference type="InterPro" id="IPR055343">
    <property type="entry name" value="CREG_beta-barrel"/>
</dbReference>
<evidence type="ECO:0000313" key="5">
    <source>
        <dbReference type="Proteomes" id="UP000001396"/>
    </source>
</evidence>
<accession>D3BQE4</accession>
<feature type="domain" description="CREG-like beta-barrel" evidence="3">
    <location>
        <begin position="112"/>
        <end position="256"/>
    </location>
</feature>
<evidence type="ECO:0000259" key="3">
    <source>
        <dbReference type="Pfam" id="PF13883"/>
    </source>
</evidence>
<proteinExistence type="predicted"/>
<dbReference type="InterPro" id="IPR012349">
    <property type="entry name" value="Split_barrel_FMN-bd"/>
</dbReference>